<dbReference type="Pfam" id="PF00392">
    <property type="entry name" value="GntR"/>
    <property type="match status" value="1"/>
</dbReference>
<dbReference type="EMBL" id="BORQ01000001">
    <property type="protein sequence ID" value="GIO30488.1"/>
    <property type="molecule type" value="Genomic_DNA"/>
</dbReference>
<feature type="domain" description="HTH gntR-type" evidence="4">
    <location>
        <begin position="12"/>
        <end position="80"/>
    </location>
</feature>
<keyword evidence="3" id="KW-0804">Transcription</keyword>
<reference evidence="5" key="1">
    <citation type="submission" date="2021-03" db="EMBL/GenBank/DDBJ databases">
        <title>Antimicrobial resistance genes in bacteria isolated from Japanese honey, and their potential for conferring macrolide and lincosamide resistance in the American foulbrood pathogen Paenibacillus larvae.</title>
        <authorList>
            <person name="Okamoto M."/>
            <person name="Kumagai M."/>
            <person name="Kanamori H."/>
            <person name="Takamatsu D."/>
        </authorList>
    </citation>
    <scope>NUCLEOTIDE SEQUENCE</scope>
    <source>
        <strain evidence="5">J2TS6</strain>
    </source>
</reference>
<dbReference type="GO" id="GO:0003700">
    <property type="term" value="F:DNA-binding transcription factor activity"/>
    <property type="evidence" value="ECO:0007669"/>
    <property type="project" value="InterPro"/>
</dbReference>
<dbReference type="PANTHER" id="PTHR44846:SF1">
    <property type="entry name" value="MANNOSYL-D-GLYCERATE TRANSPORT_METABOLISM SYSTEM REPRESSOR MNGR-RELATED"/>
    <property type="match status" value="1"/>
</dbReference>
<dbReference type="SUPFAM" id="SSF46785">
    <property type="entry name" value="Winged helix' DNA-binding domain"/>
    <property type="match status" value="1"/>
</dbReference>
<evidence type="ECO:0000313" key="5">
    <source>
        <dbReference type="EMBL" id="GIO30488.1"/>
    </source>
</evidence>
<dbReference type="Proteomes" id="UP000679779">
    <property type="component" value="Unassembled WGS sequence"/>
</dbReference>
<dbReference type="Gene3D" id="1.10.10.10">
    <property type="entry name" value="Winged helix-like DNA-binding domain superfamily/Winged helix DNA-binding domain"/>
    <property type="match status" value="1"/>
</dbReference>
<comment type="caution">
    <text evidence="5">The sequence shown here is derived from an EMBL/GenBank/DDBJ whole genome shotgun (WGS) entry which is preliminary data.</text>
</comment>
<dbReference type="CDD" id="cd07377">
    <property type="entry name" value="WHTH_GntR"/>
    <property type="match status" value="1"/>
</dbReference>
<evidence type="ECO:0000256" key="3">
    <source>
        <dbReference type="ARBA" id="ARBA00023163"/>
    </source>
</evidence>
<dbReference type="SUPFAM" id="SSF64288">
    <property type="entry name" value="Chorismate lyase-like"/>
    <property type="match status" value="1"/>
</dbReference>
<dbReference type="PROSITE" id="PS50949">
    <property type="entry name" value="HTH_GNTR"/>
    <property type="match status" value="1"/>
</dbReference>
<dbReference type="PANTHER" id="PTHR44846">
    <property type="entry name" value="MANNOSYL-D-GLYCERATE TRANSPORT/METABOLISM SYSTEM REPRESSOR MNGR-RELATED"/>
    <property type="match status" value="1"/>
</dbReference>
<protein>
    <submittedName>
        <fullName evidence="5">GntR family transcriptional regulator</fullName>
    </submittedName>
</protein>
<gene>
    <name evidence="5" type="ORF">J2TS6_16290</name>
</gene>
<dbReference type="InterPro" id="IPR050679">
    <property type="entry name" value="Bact_HTH_transcr_reg"/>
</dbReference>
<proteinExistence type="predicted"/>
<evidence type="ECO:0000256" key="2">
    <source>
        <dbReference type="ARBA" id="ARBA00023125"/>
    </source>
</evidence>
<dbReference type="InterPro" id="IPR036390">
    <property type="entry name" value="WH_DNA-bd_sf"/>
</dbReference>
<dbReference type="SMART" id="SM00345">
    <property type="entry name" value="HTH_GNTR"/>
    <property type="match status" value="1"/>
</dbReference>
<dbReference type="GO" id="GO:0003677">
    <property type="term" value="F:DNA binding"/>
    <property type="evidence" value="ECO:0007669"/>
    <property type="project" value="UniProtKB-KW"/>
</dbReference>
<dbReference type="InterPro" id="IPR000524">
    <property type="entry name" value="Tscrpt_reg_HTH_GntR"/>
</dbReference>
<evidence type="ECO:0000256" key="1">
    <source>
        <dbReference type="ARBA" id="ARBA00023015"/>
    </source>
</evidence>
<organism evidence="5 6">
    <name type="scientific">Paenibacillus albilobatus</name>
    <dbReference type="NCBI Taxonomy" id="2716884"/>
    <lineage>
        <taxon>Bacteria</taxon>
        <taxon>Bacillati</taxon>
        <taxon>Bacillota</taxon>
        <taxon>Bacilli</taxon>
        <taxon>Bacillales</taxon>
        <taxon>Paenibacillaceae</taxon>
        <taxon>Paenibacillus</taxon>
    </lineage>
</organism>
<dbReference type="PRINTS" id="PR00035">
    <property type="entry name" value="HTHGNTR"/>
</dbReference>
<sequence length="247" mass="28027">MEVNQAGFKEKKPLYIKVYDELYKQIMNGTYPCDSQLPTETELAKTFKVSRMTLRQALALLQDDGLVKSVHGKGSFVTRHRQANQTAGLEKIGNPIHKCLSEPIDRIELDFRLDLESEYTQEILNRKAAAVVAIERWYKSKGIAVAFAFTFMAIETVSELNLDLQDTDQLLDFLENKVYETAHSATLEIKRSSAINSPSQKYIIAGGADQCDLILESLYVNDQHHPVLYNKFYIPEESSVMKINATK</sequence>
<evidence type="ECO:0000259" key="4">
    <source>
        <dbReference type="PROSITE" id="PS50949"/>
    </source>
</evidence>
<keyword evidence="6" id="KW-1185">Reference proteome</keyword>
<accession>A0A919XFJ7</accession>
<keyword evidence="1" id="KW-0805">Transcription regulation</keyword>
<dbReference type="RefSeq" id="WP_160040724.1">
    <property type="nucleotide sequence ID" value="NZ_BORQ01000001.1"/>
</dbReference>
<dbReference type="FunFam" id="1.10.10.10:FF:000079">
    <property type="entry name" value="GntR family transcriptional regulator"/>
    <property type="match status" value="1"/>
</dbReference>
<dbReference type="InterPro" id="IPR028978">
    <property type="entry name" value="Chorismate_lyase_/UTRA_dom_sf"/>
</dbReference>
<evidence type="ECO:0000313" key="6">
    <source>
        <dbReference type="Proteomes" id="UP000679779"/>
    </source>
</evidence>
<dbReference type="GO" id="GO:0045892">
    <property type="term" value="P:negative regulation of DNA-templated transcription"/>
    <property type="evidence" value="ECO:0007669"/>
    <property type="project" value="TreeGrafter"/>
</dbReference>
<keyword evidence="2" id="KW-0238">DNA-binding</keyword>
<dbReference type="InterPro" id="IPR036388">
    <property type="entry name" value="WH-like_DNA-bd_sf"/>
</dbReference>
<name>A0A919XFJ7_9BACL</name>
<dbReference type="AlphaFoldDB" id="A0A919XFJ7"/>